<dbReference type="Pfam" id="PF14322">
    <property type="entry name" value="SusD-like_3"/>
    <property type="match status" value="1"/>
</dbReference>
<dbReference type="PROSITE" id="PS51257">
    <property type="entry name" value="PROKAR_LIPOPROTEIN"/>
    <property type="match status" value="1"/>
</dbReference>
<name>A0A174LV82_BACT4</name>
<evidence type="ECO:0000313" key="3">
    <source>
        <dbReference type="EMBL" id="CUP26706.1"/>
    </source>
</evidence>
<dbReference type="InterPro" id="IPR033985">
    <property type="entry name" value="SusD-like_N"/>
</dbReference>
<dbReference type="EMBL" id="CZAP01000004">
    <property type="protein sequence ID" value="CUP26706.1"/>
    <property type="molecule type" value="Genomic_DNA"/>
</dbReference>
<evidence type="ECO:0000256" key="1">
    <source>
        <dbReference type="SAM" id="Phobius"/>
    </source>
</evidence>
<reference evidence="3 4" key="1">
    <citation type="submission" date="2015-09" db="EMBL/GenBank/DDBJ databases">
        <authorList>
            <consortium name="Pathogen Informatics"/>
        </authorList>
    </citation>
    <scope>NUCLEOTIDE SEQUENCE [LARGE SCALE GENOMIC DNA]</scope>
    <source>
        <strain evidence="3 4">2789STDY5834899</strain>
    </source>
</reference>
<dbReference type="AlphaFoldDB" id="A0A174LV82"/>
<evidence type="ECO:0000313" key="4">
    <source>
        <dbReference type="Proteomes" id="UP000095576"/>
    </source>
</evidence>
<gene>
    <name evidence="3" type="ORF">ERS852511_01619</name>
</gene>
<feature type="domain" description="SusD-like N-terminal" evidence="2">
    <location>
        <begin position="36"/>
        <end position="225"/>
    </location>
</feature>
<feature type="transmembrane region" description="Helical" evidence="1">
    <location>
        <begin position="7"/>
        <end position="26"/>
    </location>
</feature>
<dbReference type="SUPFAM" id="SSF48452">
    <property type="entry name" value="TPR-like"/>
    <property type="match status" value="1"/>
</dbReference>
<evidence type="ECO:0000259" key="2">
    <source>
        <dbReference type="Pfam" id="PF14322"/>
    </source>
</evidence>
<sequence>MNKNKKIYIVLMLAMGSFMTSCSNFLEIQPTGKVIPNTLEEYRALMTEVYANSLTDRSVCDMRTEDIIVEDASQSQTDFGKIEKWIDDNSVGGYEFGWATYYENIYYANAIINKKDEITEGSQEDIDQLVGEAYFMRGYMHFLLANLYGQPYTKDGAPATKAIPLKLTLNLEEMPTRNTIDEVYTSILSDIENARKLINRKEWEAGYNYRFTTLAVDAFDSRVHLYMGKWQTAYDAAERVLAQKKTLEDYNNNVSFQLPNHYESVESITAYENVYSNATMEASRATSKFAKMFQDGDLRKDYYFGAMSQSGNYPIKKTNNTTYYKCSFRIGELYLNAAEAAACLNNLPASRNRLLQLMEKRYTPAKYSQKESEINKMNQAELVTEILNERARELAFEGHRWFDLRRTTRPRIEKVVNSGQTVIIEQDDPRYTLRIPQSATNANPDLMN</sequence>
<keyword evidence="1" id="KW-1133">Transmembrane helix</keyword>
<dbReference type="Gene3D" id="1.25.40.390">
    <property type="match status" value="1"/>
</dbReference>
<keyword evidence="1" id="KW-0812">Transmembrane</keyword>
<proteinExistence type="predicted"/>
<dbReference type="InterPro" id="IPR011990">
    <property type="entry name" value="TPR-like_helical_dom_sf"/>
</dbReference>
<keyword evidence="1" id="KW-0472">Membrane</keyword>
<dbReference type="RefSeq" id="WP_055299318.1">
    <property type="nucleotide sequence ID" value="NZ_CZAP01000004.1"/>
</dbReference>
<accession>A0A174LV82</accession>
<organism evidence="3 4">
    <name type="scientific">Bacteroides thetaiotaomicron</name>
    <dbReference type="NCBI Taxonomy" id="818"/>
    <lineage>
        <taxon>Bacteria</taxon>
        <taxon>Pseudomonadati</taxon>
        <taxon>Bacteroidota</taxon>
        <taxon>Bacteroidia</taxon>
        <taxon>Bacteroidales</taxon>
        <taxon>Bacteroidaceae</taxon>
        <taxon>Bacteroides</taxon>
    </lineage>
</organism>
<protein>
    <submittedName>
        <fullName evidence="3">RagB/SusD domain-containing protein</fullName>
    </submittedName>
</protein>
<dbReference type="Proteomes" id="UP000095576">
    <property type="component" value="Unassembled WGS sequence"/>
</dbReference>